<keyword evidence="3" id="KW-1185">Reference proteome</keyword>
<evidence type="ECO:0000259" key="1">
    <source>
        <dbReference type="PROSITE" id="PS50181"/>
    </source>
</evidence>
<dbReference type="CDD" id="cd09917">
    <property type="entry name" value="F-box_SF"/>
    <property type="match status" value="1"/>
</dbReference>
<accession>A0A6A6YMA7</accession>
<evidence type="ECO:0000313" key="3">
    <source>
        <dbReference type="Proteomes" id="UP000504636"/>
    </source>
</evidence>
<dbReference type="SUPFAM" id="SSF81383">
    <property type="entry name" value="F-box domain"/>
    <property type="match status" value="1"/>
</dbReference>
<evidence type="ECO:0000313" key="4">
    <source>
        <dbReference type="RefSeq" id="XP_033576875.1"/>
    </source>
</evidence>
<sequence length="142" mass="16546">MTHSPLYQLPLELLFLVSEYLSPPALLVLRLTCTRFSILFKLPEKRLWSLSDKHEVKTVLHHEQYKYLCKAEHQRRIHLLHYNYVCSHCKDTHLTRAFLARPTRPGPQEPYLSRGPSHLWDIAAHGLVPIFPRPGTSWSLGS</sequence>
<feature type="domain" description="F-box" evidence="1">
    <location>
        <begin position="3"/>
        <end position="51"/>
    </location>
</feature>
<gene>
    <name evidence="2 4" type="ORF">BDZ99DRAFT_520010</name>
</gene>
<dbReference type="PROSITE" id="PS50181">
    <property type="entry name" value="FBOX"/>
    <property type="match status" value="1"/>
</dbReference>
<dbReference type="Pfam" id="PF00646">
    <property type="entry name" value="F-box"/>
    <property type="match status" value="1"/>
</dbReference>
<proteinExistence type="predicted"/>
<dbReference type="RefSeq" id="XP_033576875.1">
    <property type="nucleotide sequence ID" value="XM_033725480.1"/>
</dbReference>
<reference evidence="4" key="3">
    <citation type="submission" date="2025-04" db="UniProtKB">
        <authorList>
            <consortium name="RefSeq"/>
        </authorList>
    </citation>
    <scope>IDENTIFICATION</scope>
    <source>
        <strain evidence="4">CBS 304.34</strain>
    </source>
</reference>
<reference evidence="4" key="2">
    <citation type="submission" date="2020-04" db="EMBL/GenBank/DDBJ databases">
        <authorList>
            <consortium name="NCBI Genome Project"/>
        </authorList>
    </citation>
    <scope>NUCLEOTIDE SEQUENCE</scope>
    <source>
        <strain evidence="4">CBS 304.34</strain>
    </source>
</reference>
<dbReference type="GeneID" id="54466373"/>
<dbReference type="InterPro" id="IPR001810">
    <property type="entry name" value="F-box_dom"/>
</dbReference>
<name>A0A6A6YMA7_9PEZI</name>
<organism evidence="2">
    <name type="scientific">Mytilinidion resinicola</name>
    <dbReference type="NCBI Taxonomy" id="574789"/>
    <lineage>
        <taxon>Eukaryota</taxon>
        <taxon>Fungi</taxon>
        <taxon>Dikarya</taxon>
        <taxon>Ascomycota</taxon>
        <taxon>Pezizomycotina</taxon>
        <taxon>Dothideomycetes</taxon>
        <taxon>Pleosporomycetidae</taxon>
        <taxon>Mytilinidiales</taxon>
        <taxon>Mytilinidiaceae</taxon>
        <taxon>Mytilinidion</taxon>
    </lineage>
</organism>
<dbReference type="InterPro" id="IPR036047">
    <property type="entry name" value="F-box-like_dom_sf"/>
</dbReference>
<evidence type="ECO:0000313" key="2">
    <source>
        <dbReference type="EMBL" id="KAF2809911.1"/>
    </source>
</evidence>
<dbReference type="EMBL" id="MU003700">
    <property type="protein sequence ID" value="KAF2809911.1"/>
    <property type="molecule type" value="Genomic_DNA"/>
</dbReference>
<reference evidence="2 4" key="1">
    <citation type="journal article" date="2020" name="Stud. Mycol.">
        <title>101 Dothideomycetes genomes: a test case for predicting lifestyles and emergence of pathogens.</title>
        <authorList>
            <person name="Haridas S."/>
            <person name="Albert R."/>
            <person name="Binder M."/>
            <person name="Bloem J."/>
            <person name="Labutti K."/>
            <person name="Salamov A."/>
            <person name="Andreopoulos B."/>
            <person name="Baker S."/>
            <person name="Barry K."/>
            <person name="Bills G."/>
            <person name="Bluhm B."/>
            <person name="Cannon C."/>
            <person name="Castanera R."/>
            <person name="Culley D."/>
            <person name="Daum C."/>
            <person name="Ezra D."/>
            <person name="Gonzalez J."/>
            <person name="Henrissat B."/>
            <person name="Kuo A."/>
            <person name="Liang C."/>
            <person name="Lipzen A."/>
            <person name="Lutzoni F."/>
            <person name="Magnuson J."/>
            <person name="Mondo S."/>
            <person name="Nolan M."/>
            <person name="Ohm R."/>
            <person name="Pangilinan J."/>
            <person name="Park H.-J."/>
            <person name="Ramirez L."/>
            <person name="Alfaro M."/>
            <person name="Sun H."/>
            <person name="Tritt A."/>
            <person name="Yoshinaga Y."/>
            <person name="Zwiers L.-H."/>
            <person name="Turgeon B."/>
            <person name="Goodwin S."/>
            <person name="Spatafora J."/>
            <person name="Crous P."/>
            <person name="Grigoriev I."/>
        </authorList>
    </citation>
    <scope>NUCLEOTIDE SEQUENCE</scope>
    <source>
        <strain evidence="2 4">CBS 304.34</strain>
    </source>
</reference>
<dbReference type="Proteomes" id="UP000504636">
    <property type="component" value="Unplaced"/>
</dbReference>
<protein>
    <recommendedName>
        <fullName evidence="1">F-box domain-containing protein</fullName>
    </recommendedName>
</protein>
<dbReference type="AlphaFoldDB" id="A0A6A6YMA7"/>